<evidence type="ECO:0000313" key="2">
    <source>
        <dbReference type="EMBL" id="AAT89107.1"/>
    </source>
</evidence>
<name>Q6AET8_LEIXX</name>
<dbReference type="HOGENOM" id="CLU_758202_0_0_11"/>
<feature type="region of interest" description="Disordered" evidence="1">
    <location>
        <begin position="120"/>
        <end position="146"/>
    </location>
</feature>
<dbReference type="KEGG" id="lxx:Lxx12650"/>
<organism evidence="2 3">
    <name type="scientific">Leifsonia xyli subsp. xyli (strain CTCB07)</name>
    <dbReference type="NCBI Taxonomy" id="281090"/>
    <lineage>
        <taxon>Bacteria</taxon>
        <taxon>Bacillati</taxon>
        <taxon>Actinomycetota</taxon>
        <taxon>Actinomycetes</taxon>
        <taxon>Micrococcales</taxon>
        <taxon>Microbacteriaceae</taxon>
        <taxon>Leifsonia</taxon>
    </lineage>
</organism>
<protein>
    <submittedName>
        <fullName evidence="2">Uncharacterized protein</fullName>
    </submittedName>
</protein>
<dbReference type="EMBL" id="AE016822">
    <property type="protein sequence ID" value="AAT89107.1"/>
    <property type="molecule type" value="Genomic_DNA"/>
</dbReference>
<dbReference type="AlphaFoldDB" id="Q6AET8"/>
<gene>
    <name evidence="2" type="ordered locus">Lxx12650</name>
</gene>
<accession>Q6AET8</accession>
<evidence type="ECO:0000256" key="1">
    <source>
        <dbReference type="SAM" id="MobiDB-lite"/>
    </source>
</evidence>
<dbReference type="Proteomes" id="UP000001306">
    <property type="component" value="Chromosome"/>
</dbReference>
<reference evidence="2 3" key="1">
    <citation type="journal article" date="2004" name="Mol. Plant Microbe Interact.">
        <title>The genome sequence of the Gram-positive sugarcane pathogen Leifsonia xyli subsp. xyli.</title>
        <authorList>
            <person name="Monteiro-Vitorello C.B."/>
            <person name="Camargo L.E.A."/>
            <person name="Van Sluys M.A."/>
            <person name="Kitajima J.P."/>
            <person name="Truffi D."/>
            <person name="do Amaral A.M."/>
            <person name="Harakava R."/>
            <person name="de Oliveira J.C.F."/>
            <person name="Wood D."/>
            <person name="de Oliveira M.C."/>
            <person name="Miyaki C.Y."/>
            <person name="Takita M.A."/>
            <person name="da Silva A.C.R."/>
            <person name="Furlan L.R."/>
            <person name="Carraro D.M."/>
            <person name="Camarotte G."/>
            <person name="Almeida N.F. Jr."/>
            <person name="Carrer H."/>
            <person name="Coutinho L.L."/>
            <person name="El-Dorry H.A."/>
            <person name="Ferro M.I.T."/>
            <person name="Gagliardi P.R."/>
            <person name="Giglioti E."/>
            <person name="Goldman M.H.S."/>
            <person name="Goldman G.H."/>
            <person name="Kimura E.T."/>
            <person name="Ferro E.S."/>
            <person name="Kuramae E.E."/>
            <person name="Lemos E.G.M."/>
            <person name="Lemos M.V.F."/>
            <person name="Mauro S.M.Z."/>
            <person name="Machado M.A."/>
            <person name="Marino C.L."/>
            <person name="Menck C.F."/>
            <person name="Nunes L.R."/>
            <person name="Oliveira R.C."/>
            <person name="Pereira G.G."/>
            <person name="Siqueira W."/>
            <person name="de Souza A.A."/>
            <person name="Tsai S.M."/>
            <person name="Zanca A.S."/>
            <person name="Simpson A.J.G."/>
            <person name="Brumbley S.M."/>
            <person name="Setubal J.C."/>
        </authorList>
    </citation>
    <scope>NUCLEOTIDE SEQUENCE [LARGE SCALE GENOMIC DNA]</scope>
    <source>
        <strain evidence="2 3">CTCB07</strain>
    </source>
</reference>
<keyword evidence="3" id="KW-1185">Reference proteome</keyword>
<sequence>MDNMSRDAGMPWRSIAMSSRAASGGERHMSVGSLGSVRLPRVLAAASPAHADEPLSLHTISGTISLPEGVRAWSAGDVTVEARAADGAPAGVAIPSETGRYQIDLVAGIYRVEVTVTGPSSERLSGGIYGTSEQNPEGQTVDARSADREELDIALHPIEAPDASPETPSPGARAVPVPLADPVVSRTISGKVTVPAGFGAWLSNITVSVNRVVGTDVRVEKFIVPNPSTGEWSATVPAGQYKIYYFSPPGTKPENIADVFTSPIFDATSRDVTGIVKAVVPTSRVHFDVTTAAGQKLPSSYAGWVYAYNEANKRWFGSSDFSLQGLPAGKYWFVLLTADENWNYSLQPLTVNGKLSYTVAAGMKV</sequence>
<evidence type="ECO:0000313" key="3">
    <source>
        <dbReference type="Proteomes" id="UP000001306"/>
    </source>
</evidence>
<proteinExistence type="predicted"/>